<dbReference type="Proteomes" id="UP001055811">
    <property type="component" value="Linkage Group LG02"/>
</dbReference>
<name>A0ACB9GJ95_CICIN</name>
<reference evidence="2" key="1">
    <citation type="journal article" date="2022" name="Mol. Ecol. Resour.">
        <title>The genomes of chicory, endive, great burdock and yacon provide insights into Asteraceae palaeo-polyploidization history and plant inulin production.</title>
        <authorList>
            <person name="Fan W."/>
            <person name="Wang S."/>
            <person name="Wang H."/>
            <person name="Wang A."/>
            <person name="Jiang F."/>
            <person name="Liu H."/>
            <person name="Zhao H."/>
            <person name="Xu D."/>
            <person name="Zhang Y."/>
        </authorList>
    </citation>
    <scope>NUCLEOTIDE SEQUENCE [LARGE SCALE GENOMIC DNA]</scope>
    <source>
        <strain evidence="2">cv. Punajuju</strain>
    </source>
</reference>
<evidence type="ECO:0000313" key="2">
    <source>
        <dbReference type="Proteomes" id="UP001055811"/>
    </source>
</evidence>
<reference evidence="1 2" key="2">
    <citation type="journal article" date="2022" name="Mol. Ecol. Resour.">
        <title>The genomes of chicory, endive, great burdock and yacon provide insights into Asteraceae paleo-polyploidization history and plant inulin production.</title>
        <authorList>
            <person name="Fan W."/>
            <person name="Wang S."/>
            <person name="Wang H."/>
            <person name="Wang A."/>
            <person name="Jiang F."/>
            <person name="Liu H."/>
            <person name="Zhao H."/>
            <person name="Xu D."/>
            <person name="Zhang Y."/>
        </authorList>
    </citation>
    <scope>NUCLEOTIDE SEQUENCE [LARGE SCALE GENOMIC DNA]</scope>
    <source>
        <strain evidence="2">cv. Punajuju</strain>
        <tissue evidence="1">Leaves</tissue>
    </source>
</reference>
<gene>
    <name evidence="1" type="ORF">L2E82_13186</name>
</gene>
<sequence>MVSMKAKLDMSKEELEAFFNDPDWDTTSVRGLGKLLSEILHTLFCNAIKRITEKGYSKEAAENVILRCGPFHDIEGNLESNIVERALLSLESNKKNVDDSAYYKFQELYNLVDFMALEMVTTLRKIKPNLSIHDAVWTLLMCDLNILEASKAEIDLQRAVPGTETRSQPKSKILETTISYVENPSGKKCDDTCNCKKGCSVAVANRKQDTALRQKAALLLEKPYKGRIKGLKKKFASLKDLSLVDKLYSSPSSSSFSDEHNKNTSLLLKETGKVIANPEVLSKTVDYHLKRIPRDEKGDYVPRDKKDMLTLDIVSQIHESQKELQKWDDWANSKVMEVTKRLSQHRQEVNMLKVEKEEAKKVMKDNEATEENTTNRLLETTRTLNTTNTKLNLATSAIIKLQSKQSVIKEEMETEKNQSLLKARRLEQSLIKEEEALKKSQSFGCEKTVLEEELKALKCQVDPMQRELEKAKCILTETEIRIGKEEKENAILVTETKSIKNERDILEDVAMEEYEMMKVKEEEALKKYETKKKRIQYEISVLKLEVESKRITAMQKSMNMNGDSSKRLEVFKNMGKHKKKDRECVMCLNDEMTVVFLPCRHQVLCEACNVKHEKGMNDCPSCRTPIEKRITIHFNKS</sequence>
<accession>A0ACB9GJ95</accession>
<comment type="caution">
    <text evidence="1">The sequence shown here is derived from an EMBL/GenBank/DDBJ whole genome shotgun (WGS) entry which is preliminary data.</text>
</comment>
<organism evidence="1 2">
    <name type="scientific">Cichorium intybus</name>
    <name type="common">Chicory</name>
    <dbReference type="NCBI Taxonomy" id="13427"/>
    <lineage>
        <taxon>Eukaryota</taxon>
        <taxon>Viridiplantae</taxon>
        <taxon>Streptophyta</taxon>
        <taxon>Embryophyta</taxon>
        <taxon>Tracheophyta</taxon>
        <taxon>Spermatophyta</taxon>
        <taxon>Magnoliopsida</taxon>
        <taxon>eudicotyledons</taxon>
        <taxon>Gunneridae</taxon>
        <taxon>Pentapetalae</taxon>
        <taxon>asterids</taxon>
        <taxon>campanulids</taxon>
        <taxon>Asterales</taxon>
        <taxon>Asteraceae</taxon>
        <taxon>Cichorioideae</taxon>
        <taxon>Cichorieae</taxon>
        <taxon>Cichoriinae</taxon>
        <taxon>Cichorium</taxon>
    </lineage>
</organism>
<keyword evidence="2" id="KW-1185">Reference proteome</keyword>
<proteinExistence type="predicted"/>
<protein>
    <submittedName>
        <fullName evidence="1">Uncharacterized protein</fullName>
    </submittedName>
</protein>
<dbReference type="EMBL" id="CM042010">
    <property type="protein sequence ID" value="KAI3783123.1"/>
    <property type="molecule type" value="Genomic_DNA"/>
</dbReference>
<evidence type="ECO:0000313" key="1">
    <source>
        <dbReference type="EMBL" id="KAI3783123.1"/>
    </source>
</evidence>